<evidence type="ECO:0000256" key="1">
    <source>
        <dbReference type="SAM" id="MobiDB-lite"/>
    </source>
</evidence>
<reference evidence="2 3" key="1">
    <citation type="submission" date="2019-08" db="EMBL/GenBank/DDBJ databases">
        <title>Draft genome sequences of two oriental melons (Cucumis melo L. var makuwa).</title>
        <authorList>
            <person name="Kwon S.-Y."/>
        </authorList>
    </citation>
    <scope>NUCLEOTIDE SEQUENCE [LARGE SCALE GENOMIC DNA]</scope>
    <source>
        <strain evidence="3">cv. SW 3</strain>
        <tissue evidence="2">Leaf</tissue>
    </source>
</reference>
<protein>
    <submittedName>
        <fullName evidence="2">Gag/pol protein</fullName>
    </submittedName>
</protein>
<dbReference type="Proteomes" id="UP000321393">
    <property type="component" value="Unassembled WGS sequence"/>
</dbReference>
<sequence>MKKGTSFRKHVRDMMIVFNITDVNGRPIDEANQVSFILQSLSNYFIPFQTNASLNKIEFKLTTLLNELQRFSTLTLGKGKELEADVAVTKKMLLRGLSSKNIVGPSKPKSQMKKKRNGKTPKMSKAKKGADKGKCFYYN</sequence>
<dbReference type="AlphaFoldDB" id="A0A5A7UDU3"/>
<evidence type="ECO:0000313" key="2">
    <source>
        <dbReference type="EMBL" id="KAA0053394.1"/>
    </source>
</evidence>
<feature type="compositionally biased region" description="Basic and acidic residues" evidence="1">
    <location>
        <begin position="128"/>
        <end position="139"/>
    </location>
</feature>
<proteinExistence type="predicted"/>
<gene>
    <name evidence="2" type="ORF">E6C27_scaffold428G00590</name>
</gene>
<name>A0A5A7UDU3_CUCMM</name>
<dbReference type="EMBL" id="SSTE01009449">
    <property type="protein sequence ID" value="KAA0053394.1"/>
    <property type="molecule type" value="Genomic_DNA"/>
</dbReference>
<dbReference type="OrthoDB" id="904370at2759"/>
<comment type="caution">
    <text evidence="2">The sequence shown here is derived from an EMBL/GenBank/DDBJ whole genome shotgun (WGS) entry which is preliminary data.</text>
</comment>
<feature type="region of interest" description="Disordered" evidence="1">
    <location>
        <begin position="99"/>
        <end position="139"/>
    </location>
</feature>
<organism evidence="2 3">
    <name type="scientific">Cucumis melo var. makuwa</name>
    <name type="common">Oriental melon</name>
    <dbReference type="NCBI Taxonomy" id="1194695"/>
    <lineage>
        <taxon>Eukaryota</taxon>
        <taxon>Viridiplantae</taxon>
        <taxon>Streptophyta</taxon>
        <taxon>Embryophyta</taxon>
        <taxon>Tracheophyta</taxon>
        <taxon>Spermatophyta</taxon>
        <taxon>Magnoliopsida</taxon>
        <taxon>eudicotyledons</taxon>
        <taxon>Gunneridae</taxon>
        <taxon>Pentapetalae</taxon>
        <taxon>rosids</taxon>
        <taxon>fabids</taxon>
        <taxon>Cucurbitales</taxon>
        <taxon>Cucurbitaceae</taxon>
        <taxon>Benincaseae</taxon>
        <taxon>Cucumis</taxon>
    </lineage>
</organism>
<accession>A0A5A7UDU3</accession>
<evidence type="ECO:0000313" key="3">
    <source>
        <dbReference type="Proteomes" id="UP000321393"/>
    </source>
</evidence>
<feature type="compositionally biased region" description="Basic residues" evidence="1">
    <location>
        <begin position="110"/>
        <end position="127"/>
    </location>
</feature>